<reference evidence="2 3" key="1">
    <citation type="submission" date="2018-05" db="EMBL/GenBank/DDBJ databases">
        <title>genome sequencing of Nitrosopumilus sp. NM25.</title>
        <authorList>
            <person name="Mori K."/>
            <person name="Nakagawa T."/>
        </authorList>
    </citation>
    <scope>NUCLEOTIDE SEQUENCE [LARGE SCALE GENOMIC DNA]</scope>
    <source>
        <strain evidence="2 3">NM25</strain>
    </source>
</reference>
<dbReference type="Pfam" id="PF02661">
    <property type="entry name" value="Fic"/>
    <property type="match status" value="1"/>
</dbReference>
<name>A0A2S2KP35_9ARCH</name>
<comment type="caution">
    <text evidence="2">The sequence shown here is derived from an EMBL/GenBank/DDBJ whole genome shotgun (WGS) entry which is preliminary data.</text>
</comment>
<sequence length="261" mass="30988">MRIPKNIEEIKKEFLLKFYHEQWDMQISAIAKNYQKETKSKPPSIKQKDFESFGISFTYNTQRMEGSSLTEADTRDLLVHGVTPTKKSQIDSIETKKHYDLFMKLVTSKNTKITKKTVMGWHKEIFDQTKIGEAGSIRTYRVGVITNDKIEFAPAHKIPERLDAFFKWLNKSKTTNFVELAALAHYYFVSIHPFGDGNGRISRLIMNYILFIHRCPFMQIKNNDRHTYFKALEKSQIKRDEIHFLKWFMRYYIKSNRNHLE</sequence>
<protein>
    <recommendedName>
        <fullName evidence="1">Fido domain-containing protein</fullName>
    </recommendedName>
</protein>
<dbReference type="Proteomes" id="UP000245829">
    <property type="component" value="Unassembled WGS sequence"/>
</dbReference>
<dbReference type="AlphaFoldDB" id="A0A2S2KP35"/>
<dbReference type="InterPro" id="IPR036597">
    <property type="entry name" value="Fido-like_dom_sf"/>
</dbReference>
<accession>A0A2S2KP35</accession>
<gene>
    <name evidence="2" type="ORF">NZNM25_01930</name>
</gene>
<proteinExistence type="predicted"/>
<dbReference type="InterPro" id="IPR040198">
    <property type="entry name" value="Fido_containing"/>
</dbReference>
<keyword evidence="3" id="KW-1185">Reference proteome</keyword>
<evidence type="ECO:0000313" key="3">
    <source>
        <dbReference type="Proteomes" id="UP000245829"/>
    </source>
</evidence>
<feature type="domain" description="Fido" evidence="1">
    <location>
        <begin position="113"/>
        <end position="250"/>
    </location>
</feature>
<dbReference type="Gene3D" id="1.10.3290.10">
    <property type="entry name" value="Fido-like domain"/>
    <property type="match status" value="1"/>
</dbReference>
<dbReference type="PROSITE" id="PS51459">
    <property type="entry name" value="FIDO"/>
    <property type="match status" value="1"/>
</dbReference>
<dbReference type="EMBL" id="BGKI01000001">
    <property type="protein sequence ID" value="GBH33402.1"/>
    <property type="molecule type" value="Genomic_DNA"/>
</dbReference>
<dbReference type="PANTHER" id="PTHR13504:SF38">
    <property type="entry name" value="FIDO DOMAIN-CONTAINING PROTEIN"/>
    <property type="match status" value="1"/>
</dbReference>
<dbReference type="InterPro" id="IPR003812">
    <property type="entry name" value="Fido"/>
</dbReference>
<evidence type="ECO:0000259" key="1">
    <source>
        <dbReference type="PROSITE" id="PS51459"/>
    </source>
</evidence>
<evidence type="ECO:0000313" key="2">
    <source>
        <dbReference type="EMBL" id="GBH33402.1"/>
    </source>
</evidence>
<dbReference type="PANTHER" id="PTHR13504">
    <property type="entry name" value="FIDO DOMAIN-CONTAINING PROTEIN DDB_G0283145"/>
    <property type="match status" value="1"/>
</dbReference>
<organism evidence="2 3">
    <name type="scientific">Nitrosopumilus zosterae</name>
    <dbReference type="NCBI Taxonomy" id="718286"/>
    <lineage>
        <taxon>Archaea</taxon>
        <taxon>Nitrososphaerota</taxon>
        <taxon>Nitrososphaeria</taxon>
        <taxon>Nitrosopumilales</taxon>
        <taxon>Nitrosopumilaceae</taxon>
        <taxon>Nitrosopumilus</taxon>
    </lineage>
</organism>
<dbReference type="SUPFAM" id="SSF140931">
    <property type="entry name" value="Fic-like"/>
    <property type="match status" value="1"/>
</dbReference>